<dbReference type="PROSITE" id="PS50089">
    <property type="entry name" value="ZF_RING_2"/>
    <property type="match status" value="1"/>
</dbReference>
<feature type="transmembrane region" description="Helical" evidence="6">
    <location>
        <begin position="90"/>
        <end position="109"/>
    </location>
</feature>
<dbReference type="InterPro" id="IPR052788">
    <property type="entry name" value="RING-type_E3_ligase_ATL"/>
</dbReference>
<accession>A0AAD1UHA4</accession>
<dbReference type="InterPro" id="IPR013083">
    <property type="entry name" value="Znf_RING/FYVE/PHD"/>
</dbReference>
<evidence type="ECO:0000313" key="8">
    <source>
        <dbReference type="EMBL" id="CAI2366815.1"/>
    </source>
</evidence>
<keyword evidence="6" id="KW-1133">Transmembrane helix</keyword>
<keyword evidence="6" id="KW-0472">Membrane</keyword>
<dbReference type="AlphaFoldDB" id="A0AAD1UHA4"/>
<sequence length="362" mass="42458">MELPVQQQELNQNLFGLWYLTRPQKKLMNACTFIIQFFIILGFFILEESNILMLIMTSMMLYGMRLWWIWWCEPTDALPWIHIRIRASSILLIASEVLAISHFLTVMFVRKETSLIYKLLVTYFVPIIGLLLNLINGVRLLRLWYVYYRITKTIRRRMRHEDQVFNTVFAAREGYSEARQEMEAAGIDPSELDEIQRMEVRNVRRALSHFGSRALQNINMMRMIFNIDGDRDPDDTEENRIILFTKITSLPYNKEKHGEHESCTICCSEFIEGKYIKMLPKCSHIFHEDCIEGWILKAKHRMICCPICRTNIKEEIDIEDQQNAIEAETNEDSKSPEMSEGQLGATESNLLDLTEVASQNVP</sequence>
<gene>
    <name evidence="8" type="ORF">ECRASSUSDP1_LOCUS8089</name>
</gene>
<keyword evidence="2 4" id="KW-0863">Zinc-finger</keyword>
<evidence type="ECO:0000256" key="3">
    <source>
        <dbReference type="ARBA" id="ARBA00022833"/>
    </source>
</evidence>
<evidence type="ECO:0000259" key="7">
    <source>
        <dbReference type="PROSITE" id="PS50089"/>
    </source>
</evidence>
<evidence type="ECO:0000256" key="2">
    <source>
        <dbReference type="ARBA" id="ARBA00022771"/>
    </source>
</evidence>
<dbReference type="PANTHER" id="PTHR45798:SF97">
    <property type="entry name" value="ALCOHOL-SENSITIVE RING FINGER PROTEIN 1"/>
    <property type="match status" value="1"/>
</dbReference>
<proteinExistence type="predicted"/>
<dbReference type="SUPFAM" id="SSF57850">
    <property type="entry name" value="RING/U-box"/>
    <property type="match status" value="1"/>
</dbReference>
<evidence type="ECO:0000256" key="1">
    <source>
        <dbReference type="ARBA" id="ARBA00022723"/>
    </source>
</evidence>
<dbReference type="EMBL" id="CAMPGE010007897">
    <property type="protein sequence ID" value="CAI2366815.1"/>
    <property type="molecule type" value="Genomic_DNA"/>
</dbReference>
<feature type="transmembrane region" description="Helical" evidence="6">
    <location>
        <begin position="51"/>
        <end position="70"/>
    </location>
</feature>
<dbReference type="Pfam" id="PF13639">
    <property type="entry name" value="zf-RING_2"/>
    <property type="match status" value="1"/>
</dbReference>
<keyword evidence="1" id="KW-0479">Metal-binding</keyword>
<feature type="domain" description="RING-type" evidence="7">
    <location>
        <begin position="263"/>
        <end position="309"/>
    </location>
</feature>
<comment type="caution">
    <text evidence="8">The sequence shown here is derived from an EMBL/GenBank/DDBJ whole genome shotgun (WGS) entry which is preliminary data.</text>
</comment>
<reference evidence="8" key="1">
    <citation type="submission" date="2023-07" db="EMBL/GenBank/DDBJ databases">
        <authorList>
            <consortium name="AG Swart"/>
            <person name="Singh M."/>
            <person name="Singh A."/>
            <person name="Seah K."/>
            <person name="Emmerich C."/>
        </authorList>
    </citation>
    <scope>NUCLEOTIDE SEQUENCE</scope>
    <source>
        <strain evidence="8">DP1</strain>
    </source>
</reference>
<keyword evidence="9" id="KW-1185">Reference proteome</keyword>
<feature type="transmembrane region" description="Helical" evidence="6">
    <location>
        <begin position="27"/>
        <end position="45"/>
    </location>
</feature>
<organism evidence="8 9">
    <name type="scientific">Euplotes crassus</name>
    <dbReference type="NCBI Taxonomy" id="5936"/>
    <lineage>
        <taxon>Eukaryota</taxon>
        <taxon>Sar</taxon>
        <taxon>Alveolata</taxon>
        <taxon>Ciliophora</taxon>
        <taxon>Intramacronucleata</taxon>
        <taxon>Spirotrichea</taxon>
        <taxon>Hypotrichia</taxon>
        <taxon>Euplotida</taxon>
        <taxon>Euplotidae</taxon>
        <taxon>Moneuplotes</taxon>
    </lineage>
</organism>
<dbReference type="InterPro" id="IPR001841">
    <property type="entry name" value="Znf_RING"/>
</dbReference>
<dbReference type="SMART" id="SM00184">
    <property type="entry name" value="RING"/>
    <property type="match status" value="1"/>
</dbReference>
<dbReference type="PANTHER" id="PTHR45798">
    <property type="entry name" value="RING-H2 FINGER PROTEIN ATL61-RELATED-RELATED"/>
    <property type="match status" value="1"/>
</dbReference>
<protein>
    <recommendedName>
        <fullName evidence="7">RING-type domain-containing protein</fullName>
    </recommendedName>
</protein>
<feature type="transmembrane region" description="Helical" evidence="6">
    <location>
        <begin position="115"/>
        <end position="135"/>
    </location>
</feature>
<feature type="region of interest" description="Disordered" evidence="5">
    <location>
        <begin position="322"/>
        <end position="349"/>
    </location>
</feature>
<evidence type="ECO:0000313" key="9">
    <source>
        <dbReference type="Proteomes" id="UP001295684"/>
    </source>
</evidence>
<dbReference type="GO" id="GO:0008270">
    <property type="term" value="F:zinc ion binding"/>
    <property type="evidence" value="ECO:0007669"/>
    <property type="project" value="UniProtKB-KW"/>
</dbReference>
<evidence type="ECO:0000256" key="6">
    <source>
        <dbReference type="SAM" id="Phobius"/>
    </source>
</evidence>
<keyword evidence="6" id="KW-0812">Transmembrane</keyword>
<name>A0AAD1UHA4_EUPCR</name>
<evidence type="ECO:0000256" key="4">
    <source>
        <dbReference type="PROSITE-ProRule" id="PRU00175"/>
    </source>
</evidence>
<keyword evidence="3" id="KW-0862">Zinc</keyword>
<evidence type="ECO:0000256" key="5">
    <source>
        <dbReference type="SAM" id="MobiDB-lite"/>
    </source>
</evidence>
<dbReference type="Proteomes" id="UP001295684">
    <property type="component" value="Unassembled WGS sequence"/>
</dbReference>
<dbReference type="Gene3D" id="3.30.40.10">
    <property type="entry name" value="Zinc/RING finger domain, C3HC4 (zinc finger)"/>
    <property type="match status" value="1"/>
</dbReference>